<evidence type="ECO:0000256" key="3">
    <source>
        <dbReference type="ARBA" id="ARBA00022448"/>
    </source>
</evidence>
<name>A0A6A6Y9D3_9PEZI</name>
<reference evidence="13" key="3">
    <citation type="submission" date="2025-04" db="UniProtKB">
        <authorList>
            <consortium name="RefSeq"/>
        </authorList>
    </citation>
    <scope>IDENTIFICATION</scope>
    <source>
        <strain evidence="13">CBS 304.34</strain>
    </source>
</reference>
<protein>
    <submittedName>
        <fullName evidence="11 13">General substrate transporter</fullName>
    </submittedName>
</protein>
<dbReference type="InterPro" id="IPR005828">
    <property type="entry name" value="MFS_sugar_transport-like"/>
</dbReference>
<feature type="transmembrane region" description="Helical" evidence="9">
    <location>
        <begin position="269"/>
        <end position="291"/>
    </location>
</feature>
<evidence type="ECO:0000256" key="4">
    <source>
        <dbReference type="ARBA" id="ARBA00022692"/>
    </source>
</evidence>
<evidence type="ECO:0000256" key="7">
    <source>
        <dbReference type="RuleBase" id="RU003346"/>
    </source>
</evidence>
<evidence type="ECO:0000256" key="9">
    <source>
        <dbReference type="SAM" id="Phobius"/>
    </source>
</evidence>
<evidence type="ECO:0000313" key="13">
    <source>
        <dbReference type="RefSeq" id="XP_033572396.1"/>
    </source>
</evidence>
<keyword evidence="6 9" id="KW-0472">Membrane</keyword>
<dbReference type="InterPro" id="IPR050360">
    <property type="entry name" value="MFS_Sugar_Transporters"/>
</dbReference>
<keyword evidence="5 9" id="KW-1133">Transmembrane helix</keyword>
<dbReference type="PANTHER" id="PTHR48022">
    <property type="entry name" value="PLASTIDIC GLUCOSE TRANSPORTER 4"/>
    <property type="match status" value="1"/>
</dbReference>
<evidence type="ECO:0000256" key="5">
    <source>
        <dbReference type="ARBA" id="ARBA00022989"/>
    </source>
</evidence>
<organism evidence="11">
    <name type="scientific">Mytilinidion resinicola</name>
    <dbReference type="NCBI Taxonomy" id="574789"/>
    <lineage>
        <taxon>Eukaryota</taxon>
        <taxon>Fungi</taxon>
        <taxon>Dikarya</taxon>
        <taxon>Ascomycota</taxon>
        <taxon>Pezizomycotina</taxon>
        <taxon>Dothideomycetes</taxon>
        <taxon>Pleosporomycetidae</taxon>
        <taxon>Mytilinidiales</taxon>
        <taxon>Mytilinidiaceae</taxon>
        <taxon>Mytilinidion</taxon>
    </lineage>
</organism>
<keyword evidence="3 7" id="KW-0813">Transport</keyword>
<dbReference type="AlphaFoldDB" id="A0A6A6Y9D3"/>
<reference evidence="11 13" key="1">
    <citation type="journal article" date="2020" name="Stud. Mycol.">
        <title>101 Dothideomycetes genomes: a test case for predicting lifestyles and emergence of pathogens.</title>
        <authorList>
            <person name="Haridas S."/>
            <person name="Albert R."/>
            <person name="Binder M."/>
            <person name="Bloem J."/>
            <person name="Labutti K."/>
            <person name="Salamov A."/>
            <person name="Andreopoulos B."/>
            <person name="Baker S."/>
            <person name="Barry K."/>
            <person name="Bills G."/>
            <person name="Bluhm B."/>
            <person name="Cannon C."/>
            <person name="Castanera R."/>
            <person name="Culley D."/>
            <person name="Daum C."/>
            <person name="Ezra D."/>
            <person name="Gonzalez J."/>
            <person name="Henrissat B."/>
            <person name="Kuo A."/>
            <person name="Liang C."/>
            <person name="Lipzen A."/>
            <person name="Lutzoni F."/>
            <person name="Magnuson J."/>
            <person name="Mondo S."/>
            <person name="Nolan M."/>
            <person name="Ohm R."/>
            <person name="Pangilinan J."/>
            <person name="Park H.-J."/>
            <person name="Ramirez L."/>
            <person name="Alfaro M."/>
            <person name="Sun H."/>
            <person name="Tritt A."/>
            <person name="Yoshinaga Y."/>
            <person name="Zwiers L.-H."/>
            <person name="Turgeon B."/>
            <person name="Goodwin S."/>
            <person name="Spatafora J."/>
            <person name="Crous P."/>
            <person name="Grigoriev I."/>
        </authorList>
    </citation>
    <scope>NUCLEOTIDE SEQUENCE</scope>
    <source>
        <strain evidence="11 13">CBS 304.34</strain>
    </source>
</reference>
<dbReference type="GO" id="GO:0016020">
    <property type="term" value="C:membrane"/>
    <property type="evidence" value="ECO:0007669"/>
    <property type="project" value="UniProtKB-SubCell"/>
</dbReference>
<dbReference type="GeneID" id="54459034"/>
<feature type="transmembrane region" description="Helical" evidence="9">
    <location>
        <begin position="150"/>
        <end position="168"/>
    </location>
</feature>
<dbReference type="FunFam" id="1.20.1250.20:FF:000134">
    <property type="entry name" value="MFS sugar transporter protein"/>
    <property type="match status" value="1"/>
</dbReference>
<dbReference type="Pfam" id="PF00083">
    <property type="entry name" value="Sugar_tr"/>
    <property type="match status" value="1"/>
</dbReference>
<feature type="transmembrane region" description="Helical" evidence="9">
    <location>
        <begin position="20"/>
        <end position="39"/>
    </location>
</feature>
<proteinExistence type="inferred from homology"/>
<accession>A0A6A6Y9D3</accession>
<feature type="transmembrane region" description="Helical" evidence="9">
    <location>
        <begin position="367"/>
        <end position="392"/>
    </location>
</feature>
<feature type="domain" description="Major facilitator superfamily (MFS) profile" evidence="10">
    <location>
        <begin position="24"/>
        <end position="458"/>
    </location>
</feature>
<evidence type="ECO:0000313" key="11">
    <source>
        <dbReference type="EMBL" id="KAF2805432.1"/>
    </source>
</evidence>
<feature type="transmembrane region" description="Helical" evidence="9">
    <location>
        <begin position="435"/>
        <end position="454"/>
    </location>
</feature>
<dbReference type="PROSITE" id="PS50850">
    <property type="entry name" value="MFS"/>
    <property type="match status" value="1"/>
</dbReference>
<dbReference type="SUPFAM" id="SSF103473">
    <property type="entry name" value="MFS general substrate transporter"/>
    <property type="match status" value="1"/>
</dbReference>
<feature type="transmembrane region" description="Helical" evidence="9">
    <location>
        <begin position="311"/>
        <end position="331"/>
    </location>
</feature>
<dbReference type="InterPro" id="IPR036259">
    <property type="entry name" value="MFS_trans_sf"/>
</dbReference>
<keyword evidence="12" id="KW-1185">Reference proteome</keyword>
<evidence type="ECO:0000256" key="8">
    <source>
        <dbReference type="SAM" id="MobiDB-lite"/>
    </source>
</evidence>
<dbReference type="InterPro" id="IPR020846">
    <property type="entry name" value="MFS_dom"/>
</dbReference>
<evidence type="ECO:0000256" key="1">
    <source>
        <dbReference type="ARBA" id="ARBA00004141"/>
    </source>
</evidence>
<sequence>MAVSNRQHVSRLVPRSSRTLTVLLIVVAVVNSATLGFDSSMMNGLNILPQYKDYFHLNASTRGLLTAGSWLGGVVATFFMQWVPDRFGRKPTILIAACIGVIAAIIQGAAQNTGMFVLGRILSGIAGQLSGGAAPTLIGETIKPHYRGTILGIFFSCYYVGSLIASAVNYRTVDIATTWAWRIPSILQCVPSLLSIACLPFVPESPRWLVANGKPEYAREVLAIVYENNTAETTEVLEEIKMTLKYEEEQYPANPWKELITGTPNLRRLAIIVSFGLLIETLGNFVISFYLGTMLTQAGITNPTTQLQINVILNCWCFVVAVVGSFLLDVVGRRKQTLWCMVGMIATFYIAGGLTKSFGESTNKSGIYATIAFIFLFQGFYSASITPMTTAYPPEIMPYHTRNAGIAVFRFLDCSTGMMYSFLMSYAMDNLGWKFFMVNASYDIIFLVVIYYFWIETKGIPLEEIAVKFGDMDPRELIVGEGSETMSDGGEGKATFADKGGVDIGVRQA</sequence>
<dbReference type="Gene3D" id="1.20.1250.20">
    <property type="entry name" value="MFS general substrate transporter like domains"/>
    <property type="match status" value="1"/>
</dbReference>
<comment type="similarity">
    <text evidence="2 7">Belongs to the major facilitator superfamily. Sugar transporter (TC 2.A.1.1) family.</text>
</comment>
<dbReference type="EMBL" id="MU003709">
    <property type="protein sequence ID" value="KAF2805432.1"/>
    <property type="molecule type" value="Genomic_DNA"/>
</dbReference>
<comment type="subcellular location">
    <subcellularLocation>
        <location evidence="1">Membrane</location>
        <topology evidence="1">Multi-pass membrane protein</topology>
    </subcellularLocation>
</comment>
<dbReference type="GO" id="GO:0005351">
    <property type="term" value="F:carbohydrate:proton symporter activity"/>
    <property type="evidence" value="ECO:0007669"/>
    <property type="project" value="TreeGrafter"/>
</dbReference>
<feature type="transmembrane region" description="Helical" evidence="9">
    <location>
        <begin position="59"/>
        <end position="80"/>
    </location>
</feature>
<evidence type="ECO:0000256" key="2">
    <source>
        <dbReference type="ARBA" id="ARBA00010992"/>
    </source>
</evidence>
<dbReference type="InterPro" id="IPR003663">
    <property type="entry name" value="Sugar/inositol_transpt"/>
</dbReference>
<reference evidence="13" key="2">
    <citation type="submission" date="2020-04" db="EMBL/GenBank/DDBJ databases">
        <authorList>
            <consortium name="NCBI Genome Project"/>
        </authorList>
    </citation>
    <scope>NUCLEOTIDE SEQUENCE</scope>
    <source>
        <strain evidence="13">CBS 304.34</strain>
    </source>
</reference>
<feature type="transmembrane region" description="Helical" evidence="9">
    <location>
        <begin position="404"/>
        <end position="423"/>
    </location>
</feature>
<feature type="transmembrane region" description="Helical" evidence="9">
    <location>
        <begin position="92"/>
        <end position="110"/>
    </location>
</feature>
<dbReference type="PANTHER" id="PTHR48022:SF31">
    <property type="entry name" value="HEXOSE TRANSPORTER"/>
    <property type="match status" value="1"/>
</dbReference>
<feature type="region of interest" description="Disordered" evidence="8">
    <location>
        <begin position="482"/>
        <end position="509"/>
    </location>
</feature>
<evidence type="ECO:0000259" key="10">
    <source>
        <dbReference type="PROSITE" id="PS50850"/>
    </source>
</evidence>
<evidence type="ECO:0000256" key="6">
    <source>
        <dbReference type="ARBA" id="ARBA00023136"/>
    </source>
</evidence>
<evidence type="ECO:0000313" key="12">
    <source>
        <dbReference type="Proteomes" id="UP000504636"/>
    </source>
</evidence>
<dbReference type="NCBIfam" id="TIGR00879">
    <property type="entry name" value="SP"/>
    <property type="match status" value="1"/>
</dbReference>
<gene>
    <name evidence="11 13" type="ORF">BDZ99DRAFT_449984</name>
</gene>
<dbReference type="RefSeq" id="XP_033572396.1">
    <property type="nucleotide sequence ID" value="XM_033718141.1"/>
</dbReference>
<dbReference type="OrthoDB" id="6133115at2759"/>
<keyword evidence="4 9" id="KW-0812">Transmembrane</keyword>
<feature type="transmembrane region" description="Helical" evidence="9">
    <location>
        <begin position="338"/>
        <end position="355"/>
    </location>
</feature>
<dbReference type="Proteomes" id="UP000504636">
    <property type="component" value="Unplaced"/>
</dbReference>